<organism evidence="2 3">
    <name type="scientific">Salinispira pacifica</name>
    <dbReference type="NCBI Taxonomy" id="1307761"/>
    <lineage>
        <taxon>Bacteria</taxon>
        <taxon>Pseudomonadati</taxon>
        <taxon>Spirochaetota</taxon>
        <taxon>Spirochaetia</taxon>
        <taxon>Spirochaetales</taxon>
        <taxon>Spirochaetaceae</taxon>
        <taxon>Salinispira</taxon>
    </lineage>
</organism>
<evidence type="ECO:0000256" key="1">
    <source>
        <dbReference type="SAM" id="Phobius"/>
    </source>
</evidence>
<feature type="transmembrane region" description="Helical" evidence="1">
    <location>
        <begin position="85"/>
        <end position="105"/>
    </location>
</feature>
<dbReference type="Proteomes" id="UP000018680">
    <property type="component" value="Chromosome"/>
</dbReference>
<dbReference type="KEGG" id="slr:L21SP2_0116"/>
<evidence type="ECO:0000313" key="2">
    <source>
        <dbReference type="EMBL" id="AHC13560.1"/>
    </source>
</evidence>
<dbReference type="STRING" id="1307761.L21SP2_0116"/>
<reference evidence="2 3" key="1">
    <citation type="journal article" date="2015" name="Stand. Genomic Sci.">
        <title>Complete genome sequence and description of Salinispira pacifica gen. nov., sp. nov., a novel spirochaete isolated form a hypersaline microbial mat.</title>
        <authorList>
            <person name="Ben Hania W."/>
            <person name="Joseph M."/>
            <person name="Schumann P."/>
            <person name="Bunk B."/>
            <person name="Fiebig A."/>
            <person name="Sproer C."/>
            <person name="Klenk H.P."/>
            <person name="Fardeau M.L."/>
            <person name="Spring S."/>
        </authorList>
    </citation>
    <scope>NUCLEOTIDE SEQUENCE [LARGE SCALE GENOMIC DNA]</scope>
    <source>
        <strain evidence="2 3">L21-RPul-D2</strain>
    </source>
</reference>
<feature type="transmembrane region" description="Helical" evidence="1">
    <location>
        <begin position="145"/>
        <end position="168"/>
    </location>
</feature>
<feature type="transmembrane region" description="Helical" evidence="1">
    <location>
        <begin position="45"/>
        <end position="64"/>
    </location>
</feature>
<keyword evidence="1" id="KW-0472">Membrane</keyword>
<dbReference type="PANTHER" id="PTHR36832:SF1">
    <property type="entry name" value="SLR1174 PROTEIN"/>
    <property type="match status" value="1"/>
</dbReference>
<name>V5WD91_9SPIO</name>
<keyword evidence="1" id="KW-0812">Transmembrane</keyword>
<dbReference type="InterPro" id="IPR010390">
    <property type="entry name" value="ABC-2_transporter-like"/>
</dbReference>
<evidence type="ECO:0000313" key="3">
    <source>
        <dbReference type="Proteomes" id="UP000018680"/>
    </source>
</evidence>
<keyword evidence="1" id="KW-1133">Transmembrane helix</keyword>
<gene>
    <name evidence="2" type="ORF">L21SP2_0116</name>
</gene>
<dbReference type="Pfam" id="PF06182">
    <property type="entry name" value="ABC2_membrane_6"/>
    <property type="match status" value="1"/>
</dbReference>
<dbReference type="HOGENOM" id="CLU_084465_1_0_12"/>
<dbReference type="OrthoDB" id="9783401at2"/>
<proteinExistence type="predicted"/>
<sequence length="262" mass="29453">MRAMSYAMVGGIAVRHQFQYLGNIFFKNIFLVIVLFIFASIWRVVFAGQAVIAGFTMVQTLWYLSFTEIPEMGKSRMMTPIQEEIKSGSIAYTLIRPYNYVLFYLSRGLGESLVNAFPMLIIGFGVSSLMVGLLPGYFTAILPGLLLISGGLMLNLLLQIIIGLLAFWMEESTPVYWIIQKAVFILGGLFFPIDFFPPWLAGISKALPFAYITYWPARAIVDFDFQIWIRVLGGQMMYGLLFFAGASILFRSGMKRLESNGG</sequence>
<feature type="transmembrane region" description="Helical" evidence="1">
    <location>
        <begin position="117"/>
        <end position="138"/>
    </location>
</feature>
<accession>V5WD91</accession>
<dbReference type="eggNOG" id="COG4587">
    <property type="taxonomic scope" value="Bacteria"/>
</dbReference>
<protein>
    <submittedName>
        <fullName evidence="2">Putative integral membrane protein</fullName>
    </submittedName>
</protein>
<dbReference type="AlphaFoldDB" id="V5WD91"/>
<keyword evidence="3" id="KW-1185">Reference proteome</keyword>
<feature type="transmembrane region" description="Helical" evidence="1">
    <location>
        <begin position="227"/>
        <end position="250"/>
    </location>
</feature>
<dbReference type="EMBL" id="CP006939">
    <property type="protein sequence ID" value="AHC13560.1"/>
    <property type="molecule type" value="Genomic_DNA"/>
</dbReference>
<dbReference type="PANTHER" id="PTHR36832">
    <property type="entry name" value="SLR1174 PROTEIN-RELATED"/>
    <property type="match status" value="1"/>
</dbReference>
<dbReference type="RefSeq" id="WP_024266493.1">
    <property type="nucleotide sequence ID" value="NC_023035.1"/>
</dbReference>
<feature type="transmembrane region" description="Helical" evidence="1">
    <location>
        <begin position="20"/>
        <end position="39"/>
    </location>
</feature>